<comment type="caution">
    <text evidence="1">The sequence shown here is derived from an EMBL/GenBank/DDBJ whole genome shotgun (WGS) entry which is preliminary data.</text>
</comment>
<evidence type="ECO:0000313" key="1">
    <source>
        <dbReference type="EMBL" id="GBM21477.1"/>
    </source>
</evidence>
<name>A0A4Y2DYQ9_ARAVE</name>
<dbReference type="Proteomes" id="UP000499080">
    <property type="component" value="Unassembled WGS sequence"/>
</dbReference>
<protein>
    <submittedName>
        <fullName evidence="1">Uncharacterized protein</fullName>
    </submittedName>
</protein>
<gene>
    <name evidence="1" type="ORF">AVEN_196876_1</name>
</gene>
<reference evidence="1 2" key="1">
    <citation type="journal article" date="2019" name="Sci. Rep.">
        <title>Orb-weaving spider Araneus ventricosus genome elucidates the spidroin gene catalogue.</title>
        <authorList>
            <person name="Kono N."/>
            <person name="Nakamura H."/>
            <person name="Ohtoshi R."/>
            <person name="Moran D.A.P."/>
            <person name="Shinohara A."/>
            <person name="Yoshida Y."/>
            <person name="Fujiwara M."/>
            <person name="Mori M."/>
            <person name="Tomita M."/>
            <person name="Arakawa K."/>
        </authorList>
    </citation>
    <scope>NUCLEOTIDE SEQUENCE [LARGE SCALE GENOMIC DNA]</scope>
</reference>
<keyword evidence="2" id="KW-1185">Reference proteome</keyword>
<accession>A0A4Y2DYQ9</accession>
<dbReference type="EMBL" id="BGPR01244533">
    <property type="protein sequence ID" value="GBM21477.1"/>
    <property type="molecule type" value="Genomic_DNA"/>
</dbReference>
<organism evidence="1 2">
    <name type="scientific">Araneus ventricosus</name>
    <name type="common">Orbweaver spider</name>
    <name type="synonym">Epeira ventricosa</name>
    <dbReference type="NCBI Taxonomy" id="182803"/>
    <lineage>
        <taxon>Eukaryota</taxon>
        <taxon>Metazoa</taxon>
        <taxon>Ecdysozoa</taxon>
        <taxon>Arthropoda</taxon>
        <taxon>Chelicerata</taxon>
        <taxon>Arachnida</taxon>
        <taxon>Araneae</taxon>
        <taxon>Araneomorphae</taxon>
        <taxon>Entelegynae</taxon>
        <taxon>Araneoidea</taxon>
        <taxon>Araneidae</taxon>
        <taxon>Araneus</taxon>
    </lineage>
</organism>
<sequence>MSANVRLSLADESDCVASSTARGDGFVCERTLLMQASFISPVCSRTRSQVANRSAKPPVLNYDISLTNVISTTSSSDTGINKTLVSVTPSCDPSDEICKANLDSALTEAHSSVSFISPRSPIITGFVPSSEINSVVSSVSTLQSNSVLGDDLSSDSSNVMLLPSLDISFQDLSEASNDGLSYDIDATASISGSVDDTANGNEYASSNTPPEDCFSLVVDDDLIATVMIHEIIDLVSTDPSALPPSSPRPVSNGIDIPNGPIIDPETEPNANESTSTEIVTEYNESINSPPSPPSLKEDLSIQRFVTNNGCHCHFSIHSAGAYLVFFSYHFYKQVPFL</sequence>
<proteinExistence type="predicted"/>
<dbReference type="AlphaFoldDB" id="A0A4Y2DYQ9"/>
<evidence type="ECO:0000313" key="2">
    <source>
        <dbReference type="Proteomes" id="UP000499080"/>
    </source>
</evidence>